<dbReference type="NCBIfam" id="TIGR01901">
    <property type="entry name" value="adhes_NPXG"/>
    <property type="match status" value="1"/>
</dbReference>
<dbReference type="AlphaFoldDB" id="A0ABD5CFX7"/>
<evidence type="ECO:0000259" key="1">
    <source>
        <dbReference type="SMART" id="SM00912"/>
    </source>
</evidence>
<dbReference type="PANTHER" id="PTHR12338">
    <property type="entry name" value="AUTOTRANSPORTER"/>
    <property type="match status" value="1"/>
</dbReference>
<dbReference type="EMBL" id="JAVIZN010000002">
    <property type="protein sequence ID" value="MDR6204144.1"/>
    <property type="molecule type" value="Genomic_DNA"/>
</dbReference>
<dbReference type="SMART" id="SM00912">
    <property type="entry name" value="Haemagg_act"/>
    <property type="match status" value="1"/>
</dbReference>
<evidence type="ECO:0000313" key="3">
    <source>
        <dbReference type="Proteomes" id="UP001245184"/>
    </source>
</evidence>
<dbReference type="Gene3D" id="2.160.20.10">
    <property type="entry name" value="Single-stranded right-handed beta-helix, Pectin lyase-like"/>
    <property type="match status" value="1"/>
</dbReference>
<dbReference type="SUPFAM" id="SSF51126">
    <property type="entry name" value="Pectin lyase-like"/>
    <property type="match status" value="1"/>
</dbReference>
<reference evidence="2 3" key="1">
    <citation type="submission" date="2023-08" db="EMBL/GenBank/DDBJ databases">
        <title>Genome sequencing of plant associated microbes to promote plant fitness in Sorghum bicolor and Oryza sativa.</title>
        <authorList>
            <person name="Coleman-Derr D."/>
        </authorList>
    </citation>
    <scope>NUCLEOTIDE SEQUENCE [LARGE SCALE GENOMIC DNA]</scope>
    <source>
        <strain evidence="2 3">SLBN-33</strain>
    </source>
</reference>
<feature type="domain" description="Filamentous haemagglutinin FhaB/tRNA nuclease CdiA-like TPS" evidence="1">
    <location>
        <begin position="44"/>
        <end position="156"/>
    </location>
</feature>
<proteinExistence type="predicted"/>
<organism evidence="2 3">
    <name type="scientific">Paraburkholderia graminis</name>
    <dbReference type="NCBI Taxonomy" id="60548"/>
    <lineage>
        <taxon>Bacteria</taxon>
        <taxon>Pseudomonadati</taxon>
        <taxon>Pseudomonadota</taxon>
        <taxon>Betaproteobacteria</taxon>
        <taxon>Burkholderiales</taxon>
        <taxon>Burkholderiaceae</taxon>
        <taxon>Paraburkholderia</taxon>
    </lineage>
</organism>
<dbReference type="Gene3D" id="2.160.20.110">
    <property type="match status" value="1"/>
</dbReference>
<sequence>MSRDMFSMRPPRASGNVPAVPVSISLSVFALFIGMSCAAPVLAQGTLPQGGAYVSGSGSIAGAGNTLTVTQPGSTRGVVNWNSFSIGGNNTVVFNNGSGATLNRVTGGSPSSILGKLNATGSVYLINPQGVVVGPQGVVTTGGRFVASTLDTDNASFMNGGALTFSGQSDQRVVNLGHIGSTNGDVLLIAAKEVDNYGTISAPQGTAEIAVGSKVLLQDSSSGQQMFVQTASGGAIVNTGAIEAAQVNLQAVDGNIYALAGRNDAVRATGTATRDGHVWLVAGTAGQVILAGNVGAQRADGTGGIVDTTTGLLTFWGDLTKVTAGQWNVTLPAYTFDDGASRAFARSLSAGTSINMTTTGAAGQSGDIDVAQSIQWTGGASLALNAAHSVSVASGATLGNQGGGALTLRADAGGIDNGGSVANNGTIDWSSSTGTVSALYDMNGSYTPGVVLSNSAWSAPAYSGLLTQVTGYKLVNSAQDLQNIANDMAGNYALGKDIDANGYAFKTLGFTDHTSFSGQFDGMWHTVLNISPDSDAVFSDIAANAVVRDVNINANSHIYAPSFRSIGILAGSNHGLIVNTFTSGGISAPTNGAGASIGGLVGDNSGTIARSGSSADVVADSGGGGLVFNNTGTITQSYATGNVSANESRGSSGGLVNINSGTVTESFATGKVSAYSLRQVGGVCAYCSGLGSNVYWNAETTGVATSGGNLPPSNGLTTAQMSDPASFAGWDFSSNGAWTMPAGATHPVLRWQVEQH</sequence>
<dbReference type="Proteomes" id="UP001245184">
    <property type="component" value="Unassembled WGS sequence"/>
</dbReference>
<gene>
    <name evidence="2" type="ORF">QF025_002864</name>
</gene>
<dbReference type="InterPro" id="IPR011050">
    <property type="entry name" value="Pectin_lyase_fold/virulence"/>
</dbReference>
<name>A0ABD5CFX7_9BURK</name>
<dbReference type="RefSeq" id="WP_029969013.1">
    <property type="nucleotide sequence ID" value="NZ_ATXV01000006.1"/>
</dbReference>
<dbReference type="InterPro" id="IPR012334">
    <property type="entry name" value="Pectin_lyas_fold"/>
</dbReference>
<dbReference type="InterPro" id="IPR008638">
    <property type="entry name" value="FhaB/CdiA-like_TPS"/>
</dbReference>
<evidence type="ECO:0000313" key="2">
    <source>
        <dbReference type="EMBL" id="MDR6204144.1"/>
    </source>
</evidence>
<dbReference type="PANTHER" id="PTHR12338:SF5">
    <property type="entry name" value="ANTIGEN 43-RELATED"/>
    <property type="match status" value="1"/>
</dbReference>
<protein>
    <submittedName>
        <fullName evidence="2">Filamentous hemagglutinin family protein</fullName>
    </submittedName>
</protein>
<dbReference type="InterPro" id="IPR050909">
    <property type="entry name" value="Bact_Autotransporter_VF"/>
</dbReference>
<accession>A0ABD5CFX7</accession>
<comment type="caution">
    <text evidence="2">The sequence shown here is derived from an EMBL/GenBank/DDBJ whole genome shotgun (WGS) entry which is preliminary data.</text>
</comment>
<dbReference type="Pfam" id="PF05860">
    <property type="entry name" value="TPS"/>
    <property type="match status" value="1"/>
</dbReference>